<protein>
    <submittedName>
        <fullName evidence="1">Uncharacterized protein</fullName>
    </submittedName>
</protein>
<reference evidence="1" key="1">
    <citation type="submission" date="2018-05" db="EMBL/GenBank/DDBJ databases">
        <authorList>
            <person name="Lanie J.A."/>
            <person name="Ng W.-L."/>
            <person name="Kazmierczak K.M."/>
            <person name="Andrzejewski T.M."/>
            <person name="Davidsen T.M."/>
            <person name="Wayne K.J."/>
            <person name="Tettelin H."/>
            <person name="Glass J.I."/>
            <person name="Rusch D."/>
            <person name="Podicherti R."/>
            <person name="Tsui H.-C.T."/>
            <person name="Winkler M.E."/>
        </authorList>
    </citation>
    <scope>NUCLEOTIDE SEQUENCE</scope>
</reference>
<name>A0A381SAC4_9ZZZZ</name>
<gene>
    <name evidence="1" type="ORF">METZ01_LOCUS53840</name>
</gene>
<sequence length="121" mass="13817">MVDKSNLLHQMRKHAQTFSSAVSSPLVVDEANINRALVLIDVAARDSGLGILRKMSFKTPPLLRSLRLEKNLDYLKTEVKKRIPEAIAGEGPLTKEQQKKEYEKFKRAEQKLRKLLDTKDC</sequence>
<proteinExistence type="predicted"/>
<accession>A0A381SAC4</accession>
<dbReference type="EMBL" id="UINC01002857">
    <property type="protein sequence ID" value="SVA00986.1"/>
    <property type="molecule type" value="Genomic_DNA"/>
</dbReference>
<organism evidence="1">
    <name type="scientific">marine metagenome</name>
    <dbReference type="NCBI Taxonomy" id="408172"/>
    <lineage>
        <taxon>unclassified sequences</taxon>
        <taxon>metagenomes</taxon>
        <taxon>ecological metagenomes</taxon>
    </lineage>
</organism>
<evidence type="ECO:0000313" key="1">
    <source>
        <dbReference type="EMBL" id="SVA00986.1"/>
    </source>
</evidence>
<dbReference type="AlphaFoldDB" id="A0A381SAC4"/>